<dbReference type="EMBL" id="CP090978">
    <property type="protein sequence ID" value="UJF35422.1"/>
    <property type="molecule type" value="Genomic_DNA"/>
</dbReference>
<reference evidence="1 2" key="1">
    <citation type="journal article" date="2024" name="Int. J. Syst. Evol. Microbiol.">
        <title>Paenibacillus hexagrammi sp. nov., a novel bacterium isolated from the gut content of Hexagrammos agrammus.</title>
        <authorList>
            <person name="Jung H.K."/>
            <person name="Kim D.G."/>
            <person name="Zin H."/>
            <person name="Park J."/>
            <person name="Jung H."/>
            <person name="Kim Y.O."/>
            <person name="Kong H.J."/>
            <person name="Kim J.W."/>
            <person name="Kim Y.S."/>
        </authorList>
    </citation>
    <scope>NUCLEOTIDE SEQUENCE [LARGE SCALE GENOMIC DNA]</scope>
    <source>
        <strain evidence="1 2">YPD9-1</strain>
    </source>
</reference>
<evidence type="ECO:0000313" key="1">
    <source>
        <dbReference type="EMBL" id="UJF35422.1"/>
    </source>
</evidence>
<evidence type="ECO:0000313" key="2">
    <source>
        <dbReference type="Proteomes" id="UP001649230"/>
    </source>
</evidence>
<accession>A0ABY3SN08</accession>
<keyword evidence="2" id="KW-1185">Reference proteome</keyword>
<dbReference type="Proteomes" id="UP001649230">
    <property type="component" value="Chromosome"/>
</dbReference>
<proteinExistence type="predicted"/>
<protein>
    <submittedName>
        <fullName evidence="1">Uncharacterized protein</fullName>
    </submittedName>
</protein>
<organism evidence="1 2">
    <name type="scientific">Paenibacillus hexagrammi</name>
    <dbReference type="NCBI Taxonomy" id="2908839"/>
    <lineage>
        <taxon>Bacteria</taxon>
        <taxon>Bacillati</taxon>
        <taxon>Bacillota</taxon>
        <taxon>Bacilli</taxon>
        <taxon>Bacillales</taxon>
        <taxon>Paenibacillaceae</taxon>
        <taxon>Paenibacillus</taxon>
    </lineage>
</organism>
<name>A0ABY3SN08_9BACL</name>
<dbReference type="RefSeq" id="WP_235121988.1">
    <property type="nucleotide sequence ID" value="NZ_CP090978.1"/>
</dbReference>
<gene>
    <name evidence="1" type="ORF">L0M14_10145</name>
</gene>
<sequence>MPFILQNMKNKQVYACMLVNHYELAYYGVKYWDTRDDALEQSQQFLQERGEALPIEWEVKEIEDRKMKLCNVKLKNDPTLDLFEMDYETYEARRRE</sequence>